<protein>
    <recommendedName>
        <fullName evidence="3">Phage terminase small subunit</fullName>
    </recommendedName>
</protein>
<accession>A0A562ICL8</accession>
<dbReference type="AlphaFoldDB" id="A0A562ICL8"/>
<name>A0A562ICL8_MICOL</name>
<sequence length="123" mass="13029">MDVLPVPDSPSVEPPDGLSADALDLFNDVVEEQGDRLTASQFASLVQACRLVTLADRADVEIGDRWIIDGYRGQPVANPLVSEARMARAAAVQALKAARLDVSTASASAAGTALVGHRYRRGR</sequence>
<proteinExistence type="predicted"/>
<gene>
    <name evidence="1" type="ORF">JD77_03448</name>
</gene>
<reference evidence="1 2" key="1">
    <citation type="submission" date="2019-07" db="EMBL/GenBank/DDBJ databases">
        <title>R&amp;d 2014.</title>
        <authorList>
            <person name="Klenk H.-P."/>
        </authorList>
    </citation>
    <scope>NUCLEOTIDE SEQUENCE [LARGE SCALE GENOMIC DNA]</scope>
    <source>
        <strain evidence="1 2">DSM 43868</strain>
    </source>
</reference>
<comment type="caution">
    <text evidence="1">The sequence shown here is derived from an EMBL/GenBank/DDBJ whole genome shotgun (WGS) entry which is preliminary data.</text>
</comment>
<dbReference type="EMBL" id="VLKE01000001">
    <property type="protein sequence ID" value="TWH68455.1"/>
    <property type="molecule type" value="Genomic_DNA"/>
</dbReference>
<evidence type="ECO:0008006" key="3">
    <source>
        <dbReference type="Google" id="ProtNLM"/>
    </source>
</evidence>
<dbReference type="RefSeq" id="WP_145775259.1">
    <property type="nucleotide sequence ID" value="NZ_BAAATQ010000010.1"/>
</dbReference>
<organism evidence="1 2">
    <name type="scientific">Micromonospora olivasterospora</name>
    <dbReference type="NCBI Taxonomy" id="1880"/>
    <lineage>
        <taxon>Bacteria</taxon>
        <taxon>Bacillati</taxon>
        <taxon>Actinomycetota</taxon>
        <taxon>Actinomycetes</taxon>
        <taxon>Micromonosporales</taxon>
        <taxon>Micromonosporaceae</taxon>
        <taxon>Micromonospora</taxon>
    </lineage>
</organism>
<dbReference type="OrthoDB" id="4746612at2"/>
<evidence type="ECO:0000313" key="1">
    <source>
        <dbReference type="EMBL" id="TWH68455.1"/>
    </source>
</evidence>
<keyword evidence="2" id="KW-1185">Reference proteome</keyword>
<evidence type="ECO:0000313" key="2">
    <source>
        <dbReference type="Proteomes" id="UP000319825"/>
    </source>
</evidence>
<dbReference type="Proteomes" id="UP000319825">
    <property type="component" value="Unassembled WGS sequence"/>
</dbReference>